<feature type="transmembrane region" description="Helical" evidence="1">
    <location>
        <begin position="26"/>
        <end position="46"/>
    </location>
</feature>
<sequence>MVKASPRTYGYRPGTILRWIKASPRILWTVLYTAALILWTVLYTAASTARSLPSPPLPSPLPMDSWTLIYTVQMLCLPQPLHCANALPTSARETWDAEEAEAAACLDGVRLATCWSDVAMILESDSASVVAKLKSDGCDRSLIADFINDISMESQSLMELEVCKIGREQNAVAHALAQRACRL</sequence>
<dbReference type="OrthoDB" id="972196at2759"/>
<protein>
    <recommendedName>
        <fullName evidence="2">RNase H type-1 domain-containing protein</fullName>
    </recommendedName>
</protein>
<dbReference type="Pfam" id="PF13456">
    <property type="entry name" value="RVT_3"/>
    <property type="match status" value="1"/>
</dbReference>
<dbReference type="GO" id="GO:0003676">
    <property type="term" value="F:nucleic acid binding"/>
    <property type="evidence" value="ECO:0007669"/>
    <property type="project" value="InterPro"/>
</dbReference>
<keyword evidence="1" id="KW-0472">Membrane</keyword>
<dbReference type="Gramene" id="TVU43045">
    <property type="protein sequence ID" value="TVU43045"/>
    <property type="gene ID" value="EJB05_09481"/>
</dbReference>
<evidence type="ECO:0000313" key="3">
    <source>
        <dbReference type="EMBL" id="TVU43045.1"/>
    </source>
</evidence>
<feature type="domain" description="RNase H type-1" evidence="2">
    <location>
        <begin position="92"/>
        <end position="180"/>
    </location>
</feature>
<keyword evidence="4" id="KW-1185">Reference proteome</keyword>
<feature type="non-terminal residue" evidence="3">
    <location>
        <position position="183"/>
    </location>
</feature>
<reference evidence="3 4" key="1">
    <citation type="journal article" date="2019" name="Sci. Rep.">
        <title>A high-quality genome of Eragrostis curvula grass provides insights into Poaceae evolution and supports new strategies to enhance forage quality.</title>
        <authorList>
            <person name="Carballo J."/>
            <person name="Santos B.A.C.M."/>
            <person name="Zappacosta D."/>
            <person name="Garbus I."/>
            <person name="Selva J.P."/>
            <person name="Gallo C.A."/>
            <person name="Diaz A."/>
            <person name="Albertini E."/>
            <person name="Caccamo M."/>
            <person name="Echenique V."/>
        </authorList>
    </citation>
    <scope>NUCLEOTIDE SEQUENCE [LARGE SCALE GENOMIC DNA]</scope>
    <source>
        <strain evidence="4">cv. Victoria</strain>
        <tissue evidence="3">Leaf</tissue>
    </source>
</reference>
<accession>A0A5J9W532</accession>
<name>A0A5J9W532_9POAL</name>
<dbReference type="InterPro" id="IPR036397">
    <property type="entry name" value="RNaseH_sf"/>
</dbReference>
<evidence type="ECO:0000313" key="4">
    <source>
        <dbReference type="Proteomes" id="UP000324897"/>
    </source>
</evidence>
<dbReference type="Gene3D" id="3.30.420.10">
    <property type="entry name" value="Ribonuclease H-like superfamily/Ribonuclease H"/>
    <property type="match status" value="1"/>
</dbReference>
<evidence type="ECO:0000259" key="2">
    <source>
        <dbReference type="Pfam" id="PF13456"/>
    </source>
</evidence>
<dbReference type="Proteomes" id="UP000324897">
    <property type="component" value="Unassembled WGS sequence"/>
</dbReference>
<dbReference type="GO" id="GO:0004523">
    <property type="term" value="F:RNA-DNA hybrid ribonuclease activity"/>
    <property type="evidence" value="ECO:0007669"/>
    <property type="project" value="InterPro"/>
</dbReference>
<dbReference type="PANTHER" id="PTHR47074">
    <property type="entry name" value="BNAC02G40300D PROTEIN"/>
    <property type="match status" value="1"/>
</dbReference>
<proteinExistence type="predicted"/>
<keyword evidence="1" id="KW-0812">Transmembrane</keyword>
<dbReference type="PANTHER" id="PTHR47074:SF11">
    <property type="entry name" value="REVERSE TRANSCRIPTASE-LIKE PROTEIN"/>
    <property type="match status" value="1"/>
</dbReference>
<evidence type="ECO:0000256" key="1">
    <source>
        <dbReference type="SAM" id="Phobius"/>
    </source>
</evidence>
<organism evidence="3 4">
    <name type="scientific">Eragrostis curvula</name>
    <name type="common">weeping love grass</name>
    <dbReference type="NCBI Taxonomy" id="38414"/>
    <lineage>
        <taxon>Eukaryota</taxon>
        <taxon>Viridiplantae</taxon>
        <taxon>Streptophyta</taxon>
        <taxon>Embryophyta</taxon>
        <taxon>Tracheophyta</taxon>
        <taxon>Spermatophyta</taxon>
        <taxon>Magnoliopsida</taxon>
        <taxon>Liliopsida</taxon>
        <taxon>Poales</taxon>
        <taxon>Poaceae</taxon>
        <taxon>PACMAD clade</taxon>
        <taxon>Chloridoideae</taxon>
        <taxon>Eragrostideae</taxon>
        <taxon>Eragrostidinae</taxon>
        <taxon>Eragrostis</taxon>
    </lineage>
</organism>
<dbReference type="EMBL" id="RWGY01000005">
    <property type="protein sequence ID" value="TVU43045.1"/>
    <property type="molecule type" value="Genomic_DNA"/>
</dbReference>
<feature type="non-terminal residue" evidence="3">
    <location>
        <position position="1"/>
    </location>
</feature>
<keyword evidence="1" id="KW-1133">Transmembrane helix</keyword>
<dbReference type="InterPro" id="IPR052929">
    <property type="entry name" value="RNase_H-like_EbsB-rel"/>
</dbReference>
<dbReference type="InterPro" id="IPR002156">
    <property type="entry name" value="RNaseH_domain"/>
</dbReference>
<gene>
    <name evidence="3" type="ORF">EJB05_09481</name>
</gene>
<comment type="caution">
    <text evidence="3">The sequence shown here is derived from an EMBL/GenBank/DDBJ whole genome shotgun (WGS) entry which is preliminary data.</text>
</comment>
<dbReference type="AlphaFoldDB" id="A0A5J9W532"/>